<organism evidence="3 4">
    <name type="scientific">Achromobacter mucicolens</name>
    <dbReference type="NCBI Taxonomy" id="1389922"/>
    <lineage>
        <taxon>Bacteria</taxon>
        <taxon>Pseudomonadati</taxon>
        <taxon>Pseudomonadota</taxon>
        <taxon>Betaproteobacteria</taxon>
        <taxon>Burkholderiales</taxon>
        <taxon>Alcaligenaceae</taxon>
        <taxon>Achromobacter</taxon>
    </lineage>
</organism>
<dbReference type="Gene3D" id="3.40.50.720">
    <property type="entry name" value="NAD(P)-binding Rossmann-like Domain"/>
    <property type="match status" value="1"/>
</dbReference>
<gene>
    <name evidence="3" type="primary">lvr</name>
    <name evidence="3" type="ORF">LMG3415_05240</name>
</gene>
<accession>A0ABM8LKJ1</accession>
<dbReference type="EC" id="1.1.1.-" evidence="3"/>
<dbReference type="RefSeq" id="WP_042797757.1">
    <property type="nucleotide sequence ID" value="NZ_CADIKR010000008.1"/>
</dbReference>
<dbReference type="PRINTS" id="PR00080">
    <property type="entry name" value="SDRFAMILY"/>
</dbReference>
<proteinExistence type="inferred from homology"/>
<dbReference type="SUPFAM" id="SSF51735">
    <property type="entry name" value="NAD(P)-binding Rossmann-fold domains"/>
    <property type="match status" value="1"/>
</dbReference>
<dbReference type="PANTHER" id="PTHR24321:SF8">
    <property type="entry name" value="ESTRADIOL 17-BETA-DEHYDROGENASE 8-RELATED"/>
    <property type="match status" value="1"/>
</dbReference>
<reference evidence="3 4" key="1">
    <citation type="submission" date="2020-04" db="EMBL/GenBank/DDBJ databases">
        <authorList>
            <person name="De Canck E."/>
        </authorList>
    </citation>
    <scope>NUCLEOTIDE SEQUENCE [LARGE SCALE GENOMIC DNA]</scope>
    <source>
        <strain evidence="3 4">LMG 3415</strain>
    </source>
</reference>
<sequence>MNITYDFKGQVALVTGAASGMGLDTARAFAKAGAAVTLADVSEAALQQAVDQITAAGGQAIGVVCDVADEAQVAAMVDRTVATFGRLDAAFNNAGIQIPASEIADQSIEDYDRISAINQRGVWACMKHELAQMRKQGSGAIVNCSSIGGLTGRAMIAAYHGTKHGVIGLTRSAALEYATRGVRVNAVCPGTIDTPMVSSMLDKGMLSMDDLLRDLPMKRLGRGEEIADAVLWLCSSGSTFVTGQALAVDGGFTVY</sequence>
<evidence type="ECO:0000256" key="1">
    <source>
        <dbReference type="ARBA" id="ARBA00006484"/>
    </source>
</evidence>
<dbReference type="PANTHER" id="PTHR24321">
    <property type="entry name" value="DEHYDROGENASES, SHORT CHAIN"/>
    <property type="match status" value="1"/>
</dbReference>
<dbReference type="EMBL" id="CADIKR010000008">
    <property type="protein sequence ID" value="CAB3915994.1"/>
    <property type="molecule type" value="Genomic_DNA"/>
</dbReference>
<dbReference type="PRINTS" id="PR00081">
    <property type="entry name" value="GDHRDH"/>
</dbReference>
<dbReference type="Pfam" id="PF13561">
    <property type="entry name" value="adh_short_C2"/>
    <property type="match status" value="1"/>
</dbReference>
<evidence type="ECO:0000256" key="2">
    <source>
        <dbReference type="ARBA" id="ARBA00023002"/>
    </source>
</evidence>
<keyword evidence="2 3" id="KW-0560">Oxidoreductase</keyword>
<keyword evidence="4" id="KW-1185">Reference proteome</keyword>
<dbReference type="NCBIfam" id="NF005559">
    <property type="entry name" value="PRK07231.1"/>
    <property type="match status" value="1"/>
</dbReference>
<dbReference type="InterPro" id="IPR036291">
    <property type="entry name" value="NAD(P)-bd_dom_sf"/>
</dbReference>
<dbReference type="CDD" id="cd05233">
    <property type="entry name" value="SDR_c"/>
    <property type="match status" value="1"/>
</dbReference>
<name>A0ABM8LKJ1_9BURK</name>
<dbReference type="Proteomes" id="UP000507140">
    <property type="component" value="Unassembled WGS sequence"/>
</dbReference>
<protein>
    <submittedName>
        <fullName evidence="3">Levodione reductase</fullName>
        <ecNumber evidence="3">1.1.1.-</ecNumber>
    </submittedName>
</protein>
<comment type="similarity">
    <text evidence="1">Belongs to the short-chain dehydrogenases/reductases (SDR) family.</text>
</comment>
<comment type="caution">
    <text evidence="3">The sequence shown here is derived from an EMBL/GenBank/DDBJ whole genome shotgun (WGS) entry which is preliminary data.</text>
</comment>
<evidence type="ECO:0000313" key="3">
    <source>
        <dbReference type="EMBL" id="CAB3915994.1"/>
    </source>
</evidence>
<dbReference type="InterPro" id="IPR002347">
    <property type="entry name" value="SDR_fam"/>
</dbReference>
<dbReference type="GO" id="GO:0016491">
    <property type="term" value="F:oxidoreductase activity"/>
    <property type="evidence" value="ECO:0007669"/>
    <property type="project" value="UniProtKB-KW"/>
</dbReference>
<evidence type="ECO:0000313" key="4">
    <source>
        <dbReference type="Proteomes" id="UP000507140"/>
    </source>
</evidence>